<keyword evidence="1" id="KW-1133">Transmembrane helix</keyword>
<protein>
    <submittedName>
        <fullName evidence="2">Uncharacterized protein</fullName>
    </submittedName>
</protein>
<accession>A0A2P2KJC4</accession>
<name>A0A2P2KJC4_RHIMU</name>
<evidence type="ECO:0000313" key="2">
    <source>
        <dbReference type="EMBL" id="MBX05817.1"/>
    </source>
</evidence>
<proteinExistence type="predicted"/>
<keyword evidence="1" id="KW-0812">Transmembrane</keyword>
<dbReference type="EMBL" id="GGEC01025333">
    <property type="protein sequence ID" value="MBX05817.1"/>
    <property type="molecule type" value="Transcribed_RNA"/>
</dbReference>
<organism evidence="2">
    <name type="scientific">Rhizophora mucronata</name>
    <name type="common">Asiatic mangrove</name>
    <dbReference type="NCBI Taxonomy" id="61149"/>
    <lineage>
        <taxon>Eukaryota</taxon>
        <taxon>Viridiplantae</taxon>
        <taxon>Streptophyta</taxon>
        <taxon>Embryophyta</taxon>
        <taxon>Tracheophyta</taxon>
        <taxon>Spermatophyta</taxon>
        <taxon>Magnoliopsida</taxon>
        <taxon>eudicotyledons</taxon>
        <taxon>Gunneridae</taxon>
        <taxon>Pentapetalae</taxon>
        <taxon>rosids</taxon>
        <taxon>fabids</taxon>
        <taxon>Malpighiales</taxon>
        <taxon>Rhizophoraceae</taxon>
        <taxon>Rhizophora</taxon>
    </lineage>
</organism>
<dbReference type="AlphaFoldDB" id="A0A2P2KJC4"/>
<sequence>MRQMKEKILSEMKLMIFQYHQIGDLPDFILLSLFVQWHHVQILSLQVIPMERASRWSLPCVLSHAYCLGVIRRIEWVESLKKHHPSSGEEGLLEWKKAIVECSNMTFAIATSEVLSRLLFFIVIFVSLNIHAEHIMCLYIHYLQLANKHCASYFLIFPS</sequence>
<feature type="transmembrane region" description="Helical" evidence="1">
    <location>
        <begin position="118"/>
        <end position="142"/>
    </location>
</feature>
<reference evidence="2" key="1">
    <citation type="submission" date="2018-02" db="EMBL/GenBank/DDBJ databases">
        <title>Rhizophora mucronata_Transcriptome.</title>
        <authorList>
            <person name="Meera S.P."/>
            <person name="Sreeshan A."/>
            <person name="Augustine A."/>
        </authorList>
    </citation>
    <scope>NUCLEOTIDE SEQUENCE</scope>
    <source>
        <tissue evidence="2">Leaf</tissue>
    </source>
</reference>
<evidence type="ECO:0000256" key="1">
    <source>
        <dbReference type="SAM" id="Phobius"/>
    </source>
</evidence>
<keyword evidence="1" id="KW-0472">Membrane</keyword>